<proteinExistence type="predicted"/>
<organism evidence="2 3">
    <name type="scientific">Trichuris muris</name>
    <name type="common">Mouse whipworm</name>
    <dbReference type="NCBI Taxonomy" id="70415"/>
    <lineage>
        <taxon>Eukaryota</taxon>
        <taxon>Metazoa</taxon>
        <taxon>Ecdysozoa</taxon>
        <taxon>Nematoda</taxon>
        <taxon>Enoplea</taxon>
        <taxon>Dorylaimia</taxon>
        <taxon>Trichinellida</taxon>
        <taxon>Trichuridae</taxon>
        <taxon>Trichuris</taxon>
    </lineage>
</organism>
<reference evidence="3" key="1">
    <citation type="submission" date="2019-12" db="UniProtKB">
        <authorList>
            <consortium name="WormBaseParasite"/>
        </authorList>
    </citation>
    <scope>IDENTIFICATION</scope>
</reference>
<dbReference type="Proteomes" id="UP000046395">
    <property type="component" value="Unassembled WGS sequence"/>
</dbReference>
<evidence type="ECO:0000256" key="1">
    <source>
        <dbReference type="SAM" id="MobiDB-lite"/>
    </source>
</evidence>
<accession>A0A5S6Q8J0</accession>
<keyword evidence="2" id="KW-1185">Reference proteome</keyword>
<dbReference type="AlphaFoldDB" id="A0A5S6Q8J0"/>
<protein>
    <submittedName>
        <fullName evidence="3">Uncharacterized protein</fullName>
    </submittedName>
</protein>
<dbReference type="WBParaSite" id="TMUE_1000003539.1">
    <property type="protein sequence ID" value="TMUE_1000003539.1"/>
    <property type="gene ID" value="WBGene00287831"/>
</dbReference>
<sequence>MAHDPRTSGMLAGWFAKPAIRGSCSSAPGNVATRTEAGSRERSTDGIPYCLPVRRRERVHGSLRRRPLVSKLLFNGLLAALRAGQSATRRQRKSTSPIGALLLRLQFLPASAKVAPPWHNALAGNFVGKGVVPRGFGKKHLLCSLRLRTRPQRVVASHGPPRCLAPKEALFPRCQPWPGAQRAKALCACCWRDAAFPRESNRDYAGGRLQNAFLGKPNCFQLESGHVYSTLVNSRVAPFHWTDRQRSAGASAPLVGWRRSKGLGYGDHKMPCGRSLPRINHKCTFDGLKELDRAPDAAPTTRAGQRRPGGVGGQQASTVGVESRIADLCAC</sequence>
<feature type="region of interest" description="Disordered" evidence="1">
    <location>
        <begin position="294"/>
        <end position="318"/>
    </location>
</feature>
<evidence type="ECO:0000313" key="3">
    <source>
        <dbReference type="WBParaSite" id="TMUE_1000003539.1"/>
    </source>
</evidence>
<name>A0A5S6Q8J0_TRIMR</name>
<evidence type="ECO:0000313" key="2">
    <source>
        <dbReference type="Proteomes" id="UP000046395"/>
    </source>
</evidence>